<reference evidence="6 7" key="1">
    <citation type="submission" date="2022-07" db="EMBL/GenBank/DDBJ databases">
        <title>Genome-wide signatures of adaptation to extreme environments.</title>
        <authorList>
            <person name="Cho C.H."/>
            <person name="Yoon H.S."/>
        </authorList>
    </citation>
    <scope>NUCLEOTIDE SEQUENCE [LARGE SCALE GENOMIC DNA]</scope>
    <source>
        <strain evidence="6 7">DBV 063 E5</strain>
    </source>
</reference>
<dbReference type="Proteomes" id="UP001301350">
    <property type="component" value="Unassembled WGS sequence"/>
</dbReference>
<dbReference type="InterPro" id="IPR008218">
    <property type="entry name" value="ATPase_V1-cplx_f_g_su"/>
</dbReference>
<dbReference type="Pfam" id="PF01990">
    <property type="entry name" value="ATP-synt_F"/>
    <property type="match status" value="1"/>
</dbReference>
<proteinExistence type="inferred from homology"/>
<comment type="subunit">
    <text evidence="5">V-ATPase is a heteromultimeric enzyme made up of two complexes: the ATP-hydrolytic V1 complex and the proton translocation V0 complex.</text>
</comment>
<evidence type="ECO:0000313" key="7">
    <source>
        <dbReference type="Proteomes" id="UP001301350"/>
    </source>
</evidence>
<dbReference type="Gene3D" id="3.40.50.10580">
    <property type="entry name" value="ATPase, V1 complex, subunit F"/>
    <property type="match status" value="1"/>
</dbReference>
<dbReference type="SUPFAM" id="SSF159468">
    <property type="entry name" value="AtpF-like"/>
    <property type="match status" value="1"/>
</dbReference>
<keyword evidence="7" id="KW-1185">Reference proteome</keyword>
<dbReference type="PANTHER" id="PTHR13861:SF2">
    <property type="entry name" value="V-TYPE PROTON ATPASE SUBUNIT F"/>
    <property type="match status" value="1"/>
</dbReference>
<sequence>MSATISRGLDRPHEWLMAVIGDEDTVTGFLLAGIGDASGGAHNFLVVRRGSTSDEDIADAFRRFTAARADVGIVLITQSAANRIRHLVSEYRQAMPAVLEIPSKDEPYDAAQDSTLQRVRALLGIRER</sequence>
<name>A0AAV9IXC2_CYACA</name>
<dbReference type="InterPro" id="IPR005772">
    <property type="entry name" value="ATPase_V1-cplx_fsu_euk"/>
</dbReference>
<organism evidence="6 7">
    <name type="scientific">Cyanidium caldarium</name>
    <name type="common">Red alga</name>
    <dbReference type="NCBI Taxonomy" id="2771"/>
    <lineage>
        <taxon>Eukaryota</taxon>
        <taxon>Rhodophyta</taxon>
        <taxon>Bangiophyceae</taxon>
        <taxon>Cyanidiales</taxon>
        <taxon>Cyanidiaceae</taxon>
        <taxon>Cyanidium</taxon>
    </lineage>
</organism>
<dbReference type="GO" id="GO:0033180">
    <property type="term" value="C:proton-transporting V-type ATPase, V1 domain"/>
    <property type="evidence" value="ECO:0007669"/>
    <property type="project" value="InterPro"/>
</dbReference>
<dbReference type="GO" id="GO:0046961">
    <property type="term" value="F:proton-transporting ATPase activity, rotational mechanism"/>
    <property type="evidence" value="ECO:0007669"/>
    <property type="project" value="InterPro"/>
</dbReference>
<protein>
    <recommendedName>
        <fullName evidence="5">V-type proton ATPase subunit F</fullName>
    </recommendedName>
</protein>
<evidence type="ECO:0000256" key="5">
    <source>
        <dbReference type="PIRNR" id="PIRNR015945"/>
    </source>
</evidence>
<comment type="caution">
    <text evidence="6">The sequence shown here is derived from an EMBL/GenBank/DDBJ whole genome shotgun (WGS) entry which is preliminary data.</text>
</comment>
<keyword evidence="2 5" id="KW-0813">Transport</keyword>
<evidence type="ECO:0000256" key="3">
    <source>
        <dbReference type="ARBA" id="ARBA00022781"/>
    </source>
</evidence>
<dbReference type="NCBIfam" id="TIGR01101">
    <property type="entry name" value="V_ATP_synt_F"/>
    <property type="match status" value="1"/>
</dbReference>
<comment type="similarity">
    <text evidence="1 5">Belongs to the V-ATPase F subunit family.</text>
</comment>
<dbReference type="EMBL" id="JANCYW010000010">
    <property type="protein sequence ID" value="KAK4536937.1"/>
    <property type="molecule type" value="Genomic_DNA"/>
</dbReference>
<gene>
    <name evidence="6" type="ORF">CDCA_CDCA10G2962</name>
</gene>
<accession>A0AAV9IXC2</accession>
<evidence type="ECO:0000256" key="2">
    <source>
        <dbReference type="ARBA" id="ARBA00022448"/>
    </source>
</evidence>
<dbReference type="PIRSF" id="PIRSF015945">
    <property type="entry name" value="ATPase_V1_F_euk"/>
    <property type="match status" value="1"/>
</dbReference>
<comment type="function">
    <text evidence="5">Subunit of the V1 complex of vacuolar(H+)-ATPase (V-ATPase), a multisubunit enzyme composed of a peripheral complex (V1) that hydrolyzes ATP and a membrane integral complex (V0) that translocates protons. V-ATPase is responsible for acidifying and maintaining the pH of intracellular compartments.</text>
</comment>
<dbReference type="InterPro" id="IPR036906">
    <property type="entry name" value="ATPase_V1_fsu_sf"/>
</dbReference>
<dbReference type="PANTHER" id="PTHR13861">
    <property type="entry name" value="VACUOLAR ATP SYNTHASE SUBUNIT F"/>
    <property type="match status" value="1"/>
</dbReference>
<keyword evidence="4 5" id="KW-0406">Ion transport</keyword>
<evidence type="ECO:0000256" key="1">
    <source>
        <dbReference type="ARBA" id="ARBA00010148"/>
    </source>
</evidence>
<evidence type="ECO:0000256" key="4">
    <source>
        <dbReference type="ARBA" id="ARBA00023065"/>
    </source>
</evidence>
<dbReference type="AlphaFoldDB" id="A0AAV9IXC2"/>
<evidence type="ECO:0000313" key="6">
    <source>
        <dbReference type="EMBL" id="KAK4536937.1"/>
    </source>
</evidence>
<keyword evidence="3 5" id="KW-0375">Hydrogen ion transport</keyword>